<feature type="domain" description="Knr4/Smi1-like" evidence="1">
    <location>
        <begin position="56"/>
        <end position="195"/>
    </location>
</feature>
<dbReference type="RefSeq" id="WP_317533938.1">
    <property type="nucleotide sequence ID" value="NZ_JAWLKF010000014.1"/>
</dbReference>
<accession>A0ABU4D5H4</accession>
<name>A0ABU4D5H4_9NOCA</name>
<protein>
    <submittedName>
        <fullName evidence="2">SMI1/KNR4 family protein</fullName>
    </submittedName>
</protein>
<evidence type="ECO:0000313" key="3">
    <source>
        <dbReference type="Proteomes" id="UP001186104"/>
    </source>
</evidence>
<evidence type="ECO:0000313" key="2">
    <source>
        <dbReference type="EMBL" id="MDV6304970.1"/>
    </source>
</evidence>
<dbReference type="Pfam" id="PF09346">
    <property type="entry name" value="SMI1_KNR4"/>
    <property type="match status" value="1"/>
</dbReference>
<organism evidence="2 3">
    <name type="scientific">Rhodococcus cerastii</name>
    <dbReference type="NCBI Taxonomy" id="908616"/>
    <lineage>
        <taxon>Bacteria</taxon>
        <taxon>Bacillati</taxon>
        <taxon>Actinomycetota</taxon>
        <taxon>Actinomycetes</taxon>
        <taxon>Mycobacteriales</taxon>
        <taxon>Nocardiaceae</taxon>
        <taxon>Rhodococcus</taxon>
    </lineage>
</organism>
<dbReference type="Proteomes" id="UP001186104">
    <property type="component" value="Unassembled WGS sequence"/>
</dbReference>
<dbReference type="EMBL" id="JAWLKF010000014">
    <property type="protein sequence ID" value="MDV6304970.1"/>
    <property type="molecule type" value="Genomic_DNA"/>
</dbReference>
<gene>
    <name evidence="2" type="ORF">R3P93_20600</name>
</gene>
<evidence type="ECO:0000259" key="1">
    <source>
        <dbReference type="Pfam" id="PF09346"/>
    </source>
</evidence>
<keyword evidence="3" id="KW-1185">Reference proteome</keyword>
<sequence length="232" mass="26163">MTKADLDPAEIENLWPGYGAAEVKRLIKATRPSSVTRQWGRLSSILTANLGVEYFGATDEAIEAAEASTCRWPTELRELYRCVERADHRRGMLLLPPQFELMPVAQVEKRHEFWVEANRNLAFGRRIDIEAEMAKPAGTAAGAMLPGFIPFANDDADTLFVDARSGPLHGCVNLWPDADVARRPPIWRSLSAMLEDLVFALERNTTMSMRLTGWSRYQPYVEGDRLVWEARA</sequence>
<reference evidence="2 3" key="1">
    <citation type="submission" date="2023-10" db="EMBL/GenBank/DDBJ databases">
        <title>Development of a sustainable strategy for remediation of hydrocarbon-contaminated territories based on the waste exchange concept.</title>
        <authorList>
            <person name="Krivoruchko A."/>
        </authorList>
    </citation>
    <scope>NUCLEOTIDE SEQUENCE [LARGE SCALE GENOMIC DNA]</scope>
    <source>
        <strain evidence="2 3">IEGM 1327</strain>
    </source>
</reference>
<proteinExistence type="predicted"/>
<dbReference type="InterPro" id="IPR018958">
    <property type="entry name" value="Knr4/Smi1-like_dom"/>
</dbReference>
<comment type="caution">
    <text evidence="2">The sequence shown here is derived from an EMBL/GenBank/DDBJ whole genome shotgun (WGS) entry which is preliminary data.</text>
</comment>